<accession>A0A1H0EA24</accession>
<dbReference type="AlphaFoldDB" id="A0A1H0EA24"/>
<protein>
    <submittedName>
        <fullName evidence="1">Uncharacterized protein</fullName>
    </submittedName>
</protein>
<name>A0A1H0EA24_9BACI</name>
<gene>
    <name evidence="1" type="ORF">SAMN04488053_103259</name>
</gene>
<reference evidence="2" key="1">
    <citation type="submission" date="2016-10" db="EMBL/GenBank/DDBJ databases">
        <authorList>
            <person name="Varghese N."/>
            <person name="Submissions S."/>
        </authorList>
    </citation>
    <scope>NUCLEOTIDE SEQUENCE [LARGE SCALE GENOMIC DNA]</scope>
    <source>
        <strain evidence="2">CGMCC 1.10369</strain>
    </source>
</reference>
<dbReference type="Proteomes" id="UP000198778">
    <property type="component" value="Unassembled WGS sequence"/>
</dbReference>
<keyword evidence="2" id="KW-1185">Reference proteome</keyword>
<proteinExistence type="predicted"/>
<dbReference type="EMBL" id="FNIL01000003">
    <property type="protein sequence ID" value="SDN79181.1"/>
    <property type="molecule type" value="Genomic_DNA"/>
</dbReference>
<dbReference type="STRING" id="745820.SAMN04488053_103259"/>
<organism evidence="1 2">
    <name type="scientific">Alkalicoccus daliensis</name>
    <dbReference type="NCBI Taxonomy" id="745820"/>
    <lineage>
        <taxon>Bacteria</taxon>
        <taxon>Bacillati</taxon>
        <taxon>Bacillota</taxon>
        <taxon>Bacilli</taxon>
        <taxon>Bacillales</taxon>
        <taxon>Bacillaceae</taxon>
        <taxon>Alkalicoccus</taxon>
    </lineage>
</organism>
<evidence type="ECO:0000313" key="1">
    <source>
        <dbReference type="EMBL" id="SDN79181.1"/>
    </source>
</evidence>
<evidence type="ECO:0000313" key="2">
    <source>
        <dbReference type="Proteomes" id="UP000198778"/>
    </source>
</evidence>
<sequence length="314" mass="35645">MSVQLSFYPEIDDDLLVKMGVQLGEVNFSYYKNKTYQLSAQYPDGNKSSQTIFLKDHEDFWEPDKHNLTIRQKMTVTQPSFLFGSDGVARKRSTLGMGAIWTCKSSNHRGAVEICNFTDGGNSLTPELELKFPEGFLQKELSIQIVIYVKESAEALSEEEEALADLPGTILGTINRFNVVIEGSGSIFPIVEVAENDKPLWWIVCSWTDPQEDSFDEENVKLCINTAHKNYKHVYDGKNVRNSPVFIEIMGSALEIIINRTKCSECWTSLIQNHNNAPGSIGEAVYYFIDTFGWEYQDPQRLSTSIREYLEANM</sequence>